<gene>
    <name evidence="2" type="ORF">Kpho01_60960</name>
</gene>
<feature type="compositionally biased region" description="Polar residues" evidence="1">
    <location>
        <begin position="129"/>
        <end position="139"/>
    </location>
</feature>
<feature type="compositionally biased region" description="Low complexity" evidence="1">
    <location>
        <begin position="406"/>
        <end position="416"/>
    </location>
</feature>
<feature type="compositionally biased region" description="Polar residues" evidence="1">
    <location>
        <begin position="202"/>
        <end position="213"/>
    </location>
</feature>
<feature type="compositionally biased region" description="Basic and acidic residues" evidence="1">
    <location>
        <begin position="388"/>
        <end position="405"/>
    </location>
</feature>
<feature type="region of interest" description="Disordered" evidence="1">
    <location>
        <begin position="119"/>
        <end position="148"/>
    </location>
</feature>
<evidence type="ECO:0000313" key="3">
    <source>
        <dbReference type="Proteomes" id="UP001165143"/>
    </source>
</evidence>
<accession>A0A9W6PKQ6</accession>
<reference evidence="2" key="1">
    <citation type="submission" date="2023-02" db="EMBL/GenBank/DDBJ databases">
        <title>Kitasatospora phosalacinea NBRC 14362.</title>
        <authorList>
            <person name="Ichikawa N."/>
            <person name="Sato H."/>
            <person name="Tonouchi N."/>
        </authorList>
    </citation>
    <scope>NUCLEOTIDE SEQUENCE</scope>
    <source>
        <strain evidence="2">NBRC 14362</strain>
    </source>
</reference>
<protein>
    <submittedName>
        <fullName evidence="2">Uncharacterized protein</fullName>
    </submittedName>
</protein>
<sequence>MKMPDPEFASASVQRAWEPPEEVVVPYALAYSPGLQPEDYGVLIRLLLRDPGQPSGMPALSAEFQATGWKMGESRLRGVMSRLQKAGHVSHVRDGYDEKNKRPKWKFMVYRNPANNSAYVSRGTRGAEASSQVSPTLRNPTCRPEQASTHPAISNVCASQADTAISNVSETQTLDSDALETNVCAGQADTLKSNVVPHLQEEVTTSSPNPRSNPTRHDGVGPREEEGVVFDPEETAAAVRLLQVLPDPWTVGRAKAKVLAPGLLEAMADQGWPVITKLDSHTGRLLIQQLTKNPGGIKNYPSILERDRIPNLPLFEVVAGPDAAPSVGPENPCPSHPRLEAAGCPQCAADDEVDRRRRALDAERGIDDASALQALASLLQQAKNPRTPNDRKRDAAARQAAEARRQSAQRAEYLAR</sequence>
<feature type="compositionally biased region" description="Basic and acidic residues" evidence="1">
    <location>
        <begin position="215"/>
        <end position="225"/>
    </location>
</feature>
<name>A0A9W6PKQ6_9ACTN</name>
<dbReference type="AlphaFoldDB" id="A0A9W6PKQ6"/>
<dbReference type="RefSeq" id="WP_033252885.1">
    <property type="nucleotide sequence ID" value="NZ_BSRX01000047.1"/>
</dbReference>
<dbReference type="EMBL" id="BSRX01000047">
    <property type="protein sequence ID" value="GLW58085.1"/>
    <property type="molecule type" value="Genomic_DNA"/>
</dbReference>
<dbReference type="OrthoDB" id="4114465at2"/>
<comment type="caution">
    <text evidence="2">The sequence shown here is derived from an EMBL/GenBank/DDBJ whole genome shotgun (WGS) entry which is preliminary data.</text>
</comment>
<feature type="region of interest" description="Disordered" evidence="1">
    <location>
        <begin position="377"/>
        <end position="416"/>
    </location>
</feature>
<proteinExistence type="predicted"/>
<feature type="region of interest" description="Disordered" evidence="1">
    <location>
        <begin position="192"/>
        <end position="225"/>
    </location>
</feature>
<evidence type="ECO:0000256" key="1">
    <source>
        <dbReference type="SAM" id="MobiDB-lite"/>
    </source>
</evidence>
<organism evidence="2 3">
    <name type="scientific">Kitasatospora phosalacinea</name>
    <dbReference type="NCBI Taxonomy" id="2065"/>
    <lineage>
        <taxon>Bacteria</taxon>
        <taxon>Bacillati</taxon>
        <taxon>Actinomycetota</taxon>
        <taxon>Actinomycetes</taxon>
        <taxon>Kitasatosporales</taxon>
        <taxon>Streptomycetaceae</taxon>
        <taxon>Kitasatospora</taxon>
    </lineage>
</organism>
<dbReference type="Proteomes" id="UP001165143">
    <property type="component" value="Unassembled WGS sequence"/>
</dbReference>
<evidence type="ECO:0000313" key="2">
    <source>
        <dbReference type="EMBL" id="GLW58085.1"/>
    </source>
</evidence>